<protein>
    <submittedName>
        <fullName evidence="1">Uncharacterized protein</fullName>
    </submittedName>
</protein>
<gene>
    <name evidence="1" type="ORF">CPT_Moogle119</name>
</gene>
<keyword evidence="2" id="KW-1185">Reference proteome</keyword>
<dbReference type="RefSeq" id="YP_009145762.1">
    <property type="nucleotide sequence ID" value="NC_027293.1"/>
</dbReference>
<evidence type="ECO:0000313" key="1">
    <source>
        <dbReference type="EMBL" id="AIW03856.1"/>
    </source>
</evidence>
<dbReference type="GeneID" id="24574059"/>
<sequence>MDKQKLLNLIEEYGDTRFNIGIAQVKDSIENSTLWEEASEAILQQIKEVIYNGT</sequence>
<accession>A0A0A0RTE6</accession>
<dbReference type="OrthoDB" id="28927at10239"/>
<evidence type="ECO:0000313" key="2">
    <source>
        <dbReference type="Proteomes" id="UP000030203"/>
    </source>
</evidence>
<dbReference type="Proteomes" id="UP000030203">
    <property type="component" value="Segment"/>
</dbReference>
<organism evidence="1 2">
    <name type="scientific">Citrobacter phage Moogle</name>
    <dbReference type="NCBI Taxonomy" id="1540094"/>
    <lineage>
        <taxon>Viruses</taxon>
        <taxon>Duplodnaviria</taxon>
        <taxon>Heunggongvirae</taxon>
        <taxon>Uroviricota</taxon>
        <taxon>Caudoviricetes</taxon>
        <taxon>Andersonviridae</taxon>
        <taxon>Ounavirinae</taxon>
        <taxon>Mooglevirus</taxon>
        <taxon>Mooglevirus moogle</taxon>
    </lineage>
</organism>
<dbReference type="KEGG" id="vg:24574059"/>
<name>A0A0A0RTE6_9CAUD</name>
<reference evidence="1 2" key="1">
    <citation type="journal article" date="2015" name="Genome Announc.">
        <title>Complete Genome Sequence of Citrobacter freundii Myophage Moogle.</title>
        <authorList>
            <person name="Nguyen Q.T."/>
            <person name="Luna A.J."/>
            <person name="Hernandez A.C."/>
            <person name="Kuty Everett G.F."/>
        </authorList>
    </citation>
    <scope>NUCLEOTIDE SEQUENCE [LARGE SCALE GENOMIC DNA]</scope>
</reference>
<dbReference type="EMBL" id="KM236239">
    <property type="protein sequence ID" value="AIW03856.1"/>
    <property type="molecule type" value="Genomic_DNA"/>
</dbReference>
<proteinExistence type="predicted"/>